<evidence type="ECO:0000313" key="2">
    <source>
        <dbReference type="Proteomes" id="UP001233172"/>
    </source>
</evidence>
<proteinExistence type="predicted"/>
<protein>
    <submittedName>
        <fullName evidence="1">Uncharacterized protein</fullName>
    </submittedName>
</protein>
<organism evidence="1 2">
    <name type="scientific">Biomphalaria pfeifferi</name>
    <name type="common">Bloodfluke planorb</name>
    <name type="synonym">Freshwater snail</name>
    <dbReference type="NCBI Taxonomy" id="112525"/>
    <lineage>
        <taxon>Eukaryota</taxon>
        <taxon>Metazoa</taxon>
        <taxon>Spiralia</taxon>
        <taxon>Lophotrochozoa</taxon>
        <taxon>Mollusca</taxon>
        <taxon>Gastropoda</taxon>
        <taxon>Heterobranchia</taxon>
        <taxon>Euthyneura</taxon>
        <taxon>Panpulmonata</taxon>
        <taxon>Hygrophila</taxon>
        <taxon>Lymnaeoidea</taxon>
        <taxon>Planorbidae</taxon>
        <taxon>Biomphalaria</taxon>
    </lineage>
</organism>
<sequence>MGLVSFPSDLRSVARGTRLRYMCGGEWVGGCIHVAFAHKRQLTARRQYCRASRANNDLNVEPPWSSSFRPGDFFHPDLTSVAIPRLRGAPSTVAGYLPTVDLGVLGEGYPLKHQTDRSGRTGRYRLTGLGPGRRSQFAEWTFRPCQPGLQPAPCSLVPSVCPLRLRGFPGLLTRFTQAGLSETTTTRTQGLGLELFFPTLL</sequence>
<gene>
    <name evidence="1" type="ORF">Bpfe_011316</name>
</gene>
<reference evidence="1" key="1">
    <citation type="journal article" date="2023" name="PLoS Negl. Trop. Dis.">
        <title>A genome sequence for Biomphalaria pfeifferi, the major vector snail for the human-infecting parasite Schistosoma mansoni.</title>
        <authorList>
            <person name="Bu L."/>
            <person name="Lu L."/>
            <person name="Laidemitt M.R."/>
            <person name="Zhang S.M."/>
            <person name="Mutuku M."/>
            <person name="Mkoji G."/>
            <person name="Steinauer M."/>
            <person name="Loker E.S."/>
        </authorList>
    </citation>
    <scope>NUCLEOTIDE SEQUENCE</scope>
    <source>
        <strain evidence="1">KasaAsao</strain>
    </source>
</reference>
<dbReference type="Proteomes" id="UP001233172">
    <property type="component" value="Unassembled WGS sequence"/>
</dbReference>
<dbReference type="AlphaFoldDB" id="A0AAD8FCE5"/>
<name>A0AAD8FCE5_BIOPF</name>
<keyword evidence="2" id="KW-1185">Reference proteome</keyword>
<reference evidence="1" key="2">
    <citation type="submission" date="2023-04" db="EMBL/GenBank/DDBJ databases">
        <authorList>
            <person name="Bu L."/>
            <person name="Lu L."/>
            <person name="Laidemitt M.R."/>
            <person name="Zhang S.M."/>
            <person name="Mutuku M."/>
            <person name="Mkoji G."/>
            <person name="Steinauer M."/>
            <person name="Loker E.S."/>
        </authorList>
    </citation>
    <scope>NUCLEOTIDE SEQUENCE</scope>
    <source>
        <strain evidence="1">KasaAsao</strain>
        <tissue evidence="1">Whole Snail</tissue>
    </source>
</reference>
<accession>A0AAD8FCE5</accession>
<comment type="caution">
    <text evidence="1">The sequence shown here is derived from an EMBL/GenBank/DDBJ whole genome shotgun (WGS) entry which is preliminary data.</text>
</comment>
<dbReference type="EMBL" id="JASAOG010000043">
    <property type="protein sequence ID" value="KAK0059240.1"/>
    <property type="molecule type" value="Genomic_DNA"/>
</dbReference>
<evidence type="ECO:0000313" key="1">
    <source>
        <dbReference type="EMBL" id="KAK0059240.1"/>
    </source>
</evidence>